<evidence type="ECO:0000313" key="1">
    <source>
        <dbReference type="Proteomes" id="UP000829291"/>
    </source>
</evidence>
<keyword evidence="1" id="KW-1185">Reference proteome</keyword>
<evidence type="ECO:0000313" key="2">
    <source>
        <dbReference type="RefSeq" id="XP_046591544.1"/>
    </source>
</evidence>
<organism evidence="1 2">
    <name type="scientific">Neodiprion lecontei</name>
    <name type="common">Redheaded pine sawfly</name>
    <dbReference type="NCBI Taxonomy" id="441921"/>
    <lineage>
        <taxon>Eukaryota</taxon>
        <taxon>Metazoa</taxon>
        <taxon>Ecdysozoa</taxon>
        <taxon>Arthropoda</taxon>
        <taxon>Hexapoda</taxon>
        <taxon>Insecta</taxon>
        <taxon>Pterygota</taxon>
        <taxon>Neoptera</taxon>
        <taxon>Endopterygota</taxon>
        <taxon>Hymenoptera</taxon>
        <taxon>Tenthredinoidea</taxon>
        <taxon>Diprionidae</taxon>
        <taxon>Diprioninae</taxon>
        <taxon>Neodiprion</taxon>
    </lineage>
</organism>
<protein>
    <submittedName>
        <fullName evidence="2">Uncharacterized protein LOC124293678</fullName>
    </submittedName>
</protein>
<reference evidence="2" key="1">
    <citation type="submission" date="2025-08" db="UniProtKB">
        <authorList>
            <consortium name="RefSeq"/>
        </authorList>
    </citation>
    <scope>IDENTIFICATION</scope>
    <source>
        <tissue evidence="2">Thorax and Abdomen</tissue>
    </source>
</reference>
<gene>
    <name evidence="2" type="primary">LOC124293678</name>
</gene>
<dbReference type="Proteomes" id="UP000829291">
    <property type="component" value="Chromosome 3"/>
</dbReference>
<dbReference type="GeneID" id="124293678"/>
<accession>A0ABM3FU49</accession>
<name>A0ABM3FU49_NEOLC</name>
<sequence>MSHYHRKLLFTFQETPPQWFTWNRPRFAPGIEFSNSCHQDFIMSSLECDVLAVMSEWSVEYPTDQLERWEEVWDWIFEKTYCLKEKYVVTRSGEAVSRDCCDGFLDPYSTRETHWLVERHSTPVIRFPEEVREHKGHRR</sequence>
<dbReference type="RefSeq" id="XP_046591544.1">
    <property type="nucleotide sequence ID" value="XM_046735588.1"/>
</dbReference>
<proteinExistence type="predicted"/>